<proteinExistence type="predicted"/>
<organism evidence="1 2">
    <name type="scientific">Texcoconibacillus texcoconensis</name>
    <dbReference type="NCBI Taxonomy" id="1095777"/>
    <lineage>
        <taxon>Bacteria</taxon>
        <taxon>Bacillati</taxon>
        <taxon>Bacillota</taxon>
        <taxon>Bacilli</taxon>
        <taxon>Bacillales</taxon>
        <taxon>Bacillaceae</taxon>
        <taxon>Texcoconibacillus</taxon>
    </lineage>
</organism>
<gene>
    <name evidence="1" type="ORF">HNQ41_002385</name>
</gene>
<accession>A0A840QSB9</accession>
<dbReference type="AlphaFoldDB" id="A0A840QSB9"/>
<dbReference type="Pfam" id="PF22116">
    <property type="entry name" value="DUF6944"/>
    <property type="match status" value="1"/>
</dbReference>
<reference evidence="1 2" key="1">
    <citation type="submission" date="2020-08" db="EMBL/GenBank/DDBJ databases">
        <title>Genomic Encyclopedia of Type Strains, Phase IV (KMG-IV): sequencing the most valuable type-strain genomes for metagenomic binning, comparative biology and taxonomic classification.</title>
        <authorList>
            <person name="Goeker M."/>
        </authorList>
    </citation>
    <scope>NUCLEOTIDE SEQUENCE [LARGE SCALE GENOMIC DNA]</scope>
    <source>
        <strain evidence="1 2">DSM 24696</strain>
    </source>
</reference>
<keyword evidence="2" id="KW-1185">Reference proteome</keyword>
<comment type="caution">
    <text evidence="1">The sequence shown here is derived from an EMBL/GenBank/DDBJ whole genome shotgun (WGS) entry which is preliminary data.</text>
</comment>
<protein>
    <submittedName>
        <fullName evidence="1">Uncharacterized protein</fullName>
    </submittedName>
</protein>
<dbReference type="RefSeq" id="WP_184664619.1">
    <property type="nucleotide sequence ID" value="NZ_JACHHB010000010.1"/>
</dbReference>
<dbReference type="InterPro" id="IPR054224">
    <property type="entry name" value="DUF6944"/>
</dbReference>
<sequence>MNDDELVIYGSWFEAIGQVISAIGATARVSTEDGETDLKLIAIGEVMQSIGNALIAIGTDDTTEEFGHWIEVGGAATSAVGAAKEINGEESEGVRLEMIGDGFQAVGSHIQGTAVDDERLVVAHDIQTTGALLESVGLSVKLQGKRKVGELLNAIGSWIQASGGWMQATVLTENHSGSNDER</sequence>
<evidence type="ECO:0000313" key="2">
    <source>
        <dbReference type="Proteomes" id="UP000551878"/>
    </source>
</evidence>
<dbReference type="Proteomes" id="UP000551878">
    <property type="component" value="Unassembled WGS sequence"/>
</dbReference>
<evidence type="ECO:0000313" key="1">
    <source>
        <dbReference type="EMBL" id="MBB5174191.1"/>
    </source>
</evidence>
<dbReference type="EMBL" id="JACHHB010000010">
    <property type="protein sequence ID" value="MBB5174191.1"/>
    <property type="molecule type" value="Genomic_DNA"/>
</dbReference>
<name>A0A840QSB9_9BACI</name>